<comment type="caution">
    <text evidence="2">The sequence shown here is derived from an EMBL/GenBank/DDBJ whole genome shotgun (WGS) entry which is preliminary data.</text>
</comment>
<dbReference type="VEuPathDB" id="VectorBase:HLOH_062477"/>
<accession>A0A9J6GJW3</accession>
<feature type="region of interest" description="Disordered" evidence="1">
    <location>
        <begin position="288"/>
        <end position="322"/>
    </location>
</feature>
<dbReference type="EMBL" id="JABSTR010000007">
    <property type="protein sequence ID" value="KAH9374700.1"/>
    <property type="molecule type" value="Genomic_DNA"/>
</dbReference>
<organism evidence="2 3">
    <name type="scientific">Haemaphysalis longicornis</name>
    <name type="common">Bush tick</name>
    <dbReference type="NCBI Taxonomy" id="44386"/>
    <lineage>
        <taxon>Eukaryota</taxon>
        <taxon>Metazoa</taxon>
        <taxon>Ecdysozoa</taxon>
        <taxon>Arthropoda</taxon>
        <taxon>Chelicerata</taxon>
        <taxon>Arachnida</taxon>
        <taxon>Acari</taxon>
        <taxon>Parasitiformes</taxon>
        <taxon>Ixodida</taxon>
        <taxon>Ixodoidea</taxon>
        <taxon>Ixodidae</taxon>
        <taxon>Haemaphysalinae</taxon>
        <taxon>Haemaphysalis</taxon>
    </lineage>
</organism>
<sequence length="341" mass="36034">MFFRGRLDFPATGEQDSEASRIESFTEMKMEVKEGVTREAAFGNDRQSEVNESVRMPVKKLIASETGSAASHVRVHVADEPLAAPCVTQRCVVENGALCLNGGSVAAELKGLGLASVKRVAAFGDGERSGSVGERPVALQDAAARESHEESNAVGVAHTASCVTGGPQMSSPENVIAAGSSSELSAESVNQCTAAYVMQPQAVAVHTKKTICREKFYDNSRGSSLLFEARSGTLRTAVWWAKCGRQGEVWCAACGVEEETLEPVVLDCKAIQPHQPSGTTLEQALCFEPSQPPGGGPIPSEESEGKGGAAAVESETPVVATEQTKRHLDNWFGRRRSGVVG</sequence>
<name>A0A9J6GJW3_HAELO</name>
<evidence type="ECO:0000313" key="3">
    <source>
        <dbReference type="Proteomes" id="UP000821853"/>
    </source>
</evidence>
<dbReference type="Proteomes" id="UP000821853">
    <property type="component" value="Chromosome 5"/>
</dbReference>
<evidence type="ECO:0000256" key="1">
    <source>
        <dbReference type="SAM" id="MobiDB-lite"/>
    </source>
</evidence>
<gene>
    <name evidence="2" type="ORF">HPB48_021216</name>
</gene>
<keyword evidence="3" id="KW-1185">Reference proteome</keyword>
<reference evidence="2 3" key="1">
    <citation type="journal article" date="2020" name="Cell">
        <title>Large-Scale Comparative Analyses of Tick Genomes Elucidate Their Genetic Diversity and Vector Capacities.</title>
        <authorList>
            <consortium name="Tick Genome and Microbiome Consortium (TIGMIC)"/>
            <person name="Jia N."/>
            <person name="Wang J."/>
            <person name="Shi W."/>
            <person name="Du L."/>
            <person name="Sun Y."/>
            <person name="Zhan W."/>
            <person name="Jiang J.F."/>
            <person name="Wang Q."/>
            <person name="Zhang B."/>
            <person name="Ji P."/>
            <person name="Bell-Sakyi L."/>
            <person name="Cui X.M."/>
            <person name="Yuan T.T."/>
            <person name="Jiang B.G."/>
            <person name="Yang W.F."/>
            <person name="Lam T.T."/>
            <person name="Chang Q.C."/>
            <person name="Ding S.J."/>
            <person name="Wang X.J."/>
            <person name="Zhu J.G."/>
            <person name="Ruan X.D."/>
            <person name="Zhao L."/>
            <person name="Wei J.T."/>
            <person name="Ye R.Z."/>
            <person name="Que T.C."/>
            <person name="Du C.H."/>
            <person name="Zhou Y.H."/>
            <person name="Cheng J.X."/>
            <person name="Dai P.F."/>
            <person name="Guo W.B."/>
            <person name="Han X.H."/>
            <person name="Huang E.J."/>
            <person name="Li L.F."/>
            <person name="Wei W."/>
            <person name="Gao Y.C."/>
            <person name="Liu J.Z."/>
            <person name="Shao H.Z."/>
            <person name="Wang X."/>
            <person name="Wang C.C."/>
            <person name="Yang T.C."/>
            <person name="Huo Q.B."/>
            <person name="Li W."/>
            <person name="Chen H.Y."/>
            <person name="Chen S.E."/>
            <person name="Zhou L.G."/>
            <person name="Ni X.B."/>
            <person name="Tian J.H."/>
            <person name="Sheng Y."/>
            <person name="Liu T."/>
            <person name="Pan Y.S."/>
            <person name="Xia L.Y."/>
            <person name="Li J."/>
            <person name="Zhao F."/>
            <person name="Cao W.C."/>
        </authorList>
    </citation>
    <scope>NUCLEOTIDE SEQUENCE [LARGE SCALE GENOMIC DNA]</scope>
    <source>
        <strain evidence="2">HaeL-2018</strain>
    </source>
</reference>
<dbReference type="AlphaFoldDB" id="A0A9J6GJW3"/>
<proteinExistence type="predicted"/>
<evidence type="ECO:0000313" key="2">
    <source>
        <dbReference type="EMBL" id="KAH9374700.1"/>
    </source>
</evidence>
<protein>
    <submittedName>
        <fullName evidence="2">Uncharacterized protein</fullName>
    </submittedName>
</protein>